<evidence type="ECO:0000313" key="4">
    <source>
        <dbReference type="EMBL" id="KAF6026305.1"/>
    </source>
</evidence>
<reference evidence="4" key="1">
    <citation type="submission" date="2020-06" db="EMBL/GenBank/DDBJ databases">
        <title>Draft genome of Bugula neritina, a colonial animal packing powerful symbionts and potential medicines.</title>
        <authorList>
            <person name="Rayko M."/>
        </authorList>
    </citation>
    <scope>NUCLEOTIDE SEQUENCE [LARGE SCALE GENOMIC DNA]</scope>
    <source>
        <strain evidence="4">Kwan_BN1</strain>
    </source>
</reference>
<dbReference type="Gene3D" id="3.10.100.10">
    <property type="entry name" value="Mannose-Binding Protein A, subunit A"/>
    <property type="match status" value="1"/>
</dbReference>
<dbReference type="InterPro" id="IPR050111">
    <property type="entry name" value="C-type_lectin/snaclec_domain"/>
</dbReference>
<dbReference type="PROSITE" id="PS00615">
    <property type="entry name" value="C_TYPE_LECTIN_1"/>
    <property type="match status" value="1"/>
</dbReference>
<dbReference type="InterPro" id="IPR018378">
    <property type="entry name" value="C-type_lectin_CS"/>
</dbReference>
<evidence type="ECO:0000313" key="5">
    <source>
        <dbReference type="Proteomes" id="UP000593567"/>
    </source>
</evidence>
<dbReference type="SMART" id="SM00034">
    <property type="entry name" value="CLECT"/>
    <property type="match status" value="1"/>
</dbReference>
<organism evidence="4 5">
    <name type="scientific">Bugula neritina</name>
    <name type="common">Brown bryozoan</name>
    <name type="synonym">Sertularia neritina</name>
    <dbReference type="NCBI Taxonomy" id="10212"/>
    <lineage>
        <taxon>Eukaryota</taxon>
        <taxon>Metazoa</taxon>
        <taxon>Spiralia</taxon>
        <taxon>Lophotrochozoa</taxon>
        <taxon>Bryozoa</taxon>
        <taxon>Gymnolaemata</taxon>
        <taxon>Cheilostomatida</taxon>
        <taxon>Flustrina</taxon>
        <taxon>Buguloidea</taxon>
        <taxon>Bugulidae</taxon>
        <taxon>Bugula</taxon>
    </lineage>
</organism>
<feature type="domain" description="C-type lectin" evidence="3">
    <location>
        <begin position="43"/>
        <end position="164"/>
    </location>
</feature>
<sequence>MVNLPGTKTYLVLYFLVISLRSAICVPTVLVAKCPEKSVHNPYKDTCVTLSSDKLAWDDAKYACEGKGGTLLTLETLEEVEWFRTLRSHNSDWGNSVAIWIGGRQFYGAWYWEGTKRVPIEFTDWNIREPNSYKKDDMCLQVIGWPKLNWNDHECFTVINYVCEKRAPA</sequence>
<proteinExistence type="predicted"/>
<dbReference type="PROSITE" id="PS50041">
    <property type="entry name" value="C_TYPE_LECTIN_2"/>
    <property type="match status" value="1"/>
</dbReference>
<evidence type="ECO:0000256" key="2">
    <source>
        <dbReference type="SAM" id="Phobius"/>
    </source>
</evidence>
<accession>A0A7J7JJL9</accession>
<evidence type="ECO:0000256" key="1">
    <source>
        <dbReference type="ARBA" id="ARBA00023157"/>
    </source>
</evidence>
<dbReference type="AlphaFoldDB" id="A0A7J7JJL9"/>
<keyword evidence="2" id="KW-0812">Transmembrane</keyword>
<dbReference type="EMBL" id="VXIV02002305">
    <property type="protein sequence ID" value="KAF6026305.1"/>
    <property type="molecule type" value="Genomic_DNA"/>
</dbReference>
<keyword evidence="5" id="KW-1185">Reference proteome</keyword>
<gene>
    <name evidence="4" type="ORF">EB796_015392</name>
</gene>
<name>A0A7J7JJL9_BUGNE</name>
<keyword evidence="2" id="KW-0472">Membrane</keyword>
<keyword evidence="1" id="KW-1015">Disulfide bond</keyword>
<dbReference type="PANTHER" id="PTHR22803">
    <property type="entry name" value="MANNOSE, PHOSPHOLIPASE, LECTIN RECEPTOR RELATED"/>
    <property type="match status" value="1"/>
</dbReference>
<dbReference type="OrthoDB" id="10047605at2759"/>
<comment type="caution">
    <text evidence="4">The sequence shown here is derived from an EMBL/GenBank/DDBJ whole genome shotgun (WGS) entry which is preliminary data.</text>
</comment>
<dbReference type="Pfam" id="PF00059">
    <property type="entry name" value="Lectin_C"/>
    <property type="match status" value="1"/>
</dbReference>
<dbReference type="Proteomes" id="UP000593567">
    <property type="component" value="Unassembled WGS sequence"/>
</dbReference>
<dbReference type="InterPro" id="IPR016187">
    <property type="entry name" value="CTDL_fold"/>
</dbReference>
<keyword evidence="2" id="KW-1133">Transmembrane helix</keyword>
<feature type="transmembrane region" description="Helical" evidence="2">
    <location>
        <begin position="12"/>
        <end position="32"/>
    </location>
</feature>
<dbReference type="InterPro" id="IPR016186">
    <property type="entry name" value="C-type_lectin-like/link_sf"/>
</dbReference>
<protein>
    <submittedName>
        <fullName evidence="4">MRC2</fullName>
    </submittedName>
</protein>
<dbReference type="CDD" id="cd00037">
    <property type="entry name" value="CLECT"/>
    <property type="match status" value="1"/>
</dbReference>
<evidence type="ECO:0000259" key="3">
    <source>
        <dbReference type="PROSITE" id="PS50041"/>
    </source>
</evidence>
<dbReference type="SUPFAM" id="SSF56436">
    <property type="entry name" value="C-type lectin-like"/>
    <property type="match status" value="1"/>
</dbReference>
<dbReference type="InterPro" id="IPR001304">
    <property type="entry name" value="C-type_lectin-like"/>
</dbReference>